<organism evidence="3 4">
    <name type="scientific">Streptomyces flavidovirens</name>
    <dbReference type="NCBI Taxonomy" id="67298"/>
    <lineage>
        <taxon>Bacteria</taxon>
        <taxon>Bacillati</taxon>
        <taxon>Actinomycetota</taxon>
        <taxon>Actinomycetes</taxon>
        <taxon>Kitasatosporales</taxon>
        <taxon>Streptomycetaceae</taxon>
        <taxon>Streptomyces</taxon>
    </lineage>
</organism>
<dbReference type="Proteomes" id="UP001601976">
    <property type="component" value="Unassembled WGS sequence"/>
</dbReference>
<proteinExistence type="predicted"/>
<accession>A0ABW6RMJ2</accession>
<evidence type="ECO:0000256" key="1">
    <source>
        <dbReference type="SAM" id="MobiDB-lite"/>
    </source>
</evidence>
<feature type="region of interest" description="Disordered" evidence="1">
    <location>
        <begin position="1"/>
        <end position="23"/>
    </location>
</feature>
<comment type="caution">
    <text evidence="3">The sequence shown here is derived from an EMBL/GenBank/DDBJ whole genome shotgun (WGS) entry which is preliminary data.</text>
</comment>
<dbReference type="RefSeq" id="WP_387897891.1">
    <property type="nucleotide sequence ID" value="NZ_JBIAPK010000011.1"/>
</dbReference>
<sequence length="199" mass="22245">MTAQRPATDKEPEREQAENPPENDVVAVLLRQHAEIRALFGEVKRAEGDQKKDVFDRLRALLAVHETAEEMVVRPVAQDTAGKEEADARNQEEREANKALSHLENLDVTSREFEVELAQFEQAVLNHAQHEEMEEFPALRKGCTPEQLQKMGKRLAAVEKLAPTHPHPTTAGSPMAQWTIGPFASLLDRARDALSSSRA</sequence>
<dbReference type="Pfam" id="PF01814">
    <property type="entry name" value="Hemerythrin"/>
    <property type="match status" value="1"/>
</dbReference>
<feature type="region of interest" description="Disordered" evidence="1">
    <location>
        <begin position="75"/>
        <end position="95"/>
    </location>
</feature>
<dbReference type="PANTHER" id="PTHR35585:SF1">
    <property type="entry name" value="HHE DOMAIN PROTEIN (AFU_ORTHOLOGUE AFUA_4G00730)"/>
    <property type="match status" value="1"/>
</dbReference>
<dbReference type="Gene3D" id="1.20.120.520">
    <property type="entry name" value="nmb1532 protein domain like"/>
    <property type="match status" value="1"/>
</dbReference>
<feature type="compositionally biased region" description="Basic and acidic residues" evidence="1">
    <location>
        <begin position="81"/>
        <end position="95"/>
    </location>
</feature>
<gene>
    <name evidence="3" type="ORF">ACFYWW_29275</name>
</gene>
<evidence type="ECO:0000313" key="4">
    <source>
        <dbReference type="Proteomes" id="UP001601976"/>
    </source>
</evidence>
<keyword evidence="4" id="KW-1185">Reference proteome</keyword>
<protein>
    <submittedName>
        <fullName evidence="3">Hemerythrin domain-containing protein</fullName>
    </submittedName>
</protein>
<dbReference type="EMBL" id="JBIAPK010000011">
    <property type="protein sequence ID" value="MFF3342772.1"/>
    <property type="molecule type" value="Genomic_DNA"/>
</dbReference>
<dbReference type="PANTHER" id="PTHR35585">
    <property type="entry name" value="HHE DOMAIN PROTEIN (AFU_ORTHOLOGUE AFUA_4G00730)"/>
    <property type="match status" value="1"/>
</dbReference>
<evidence type="ECO:0000259" key="2">
    <source>
        <dbReference type="Pfam" id="PF01814"/>
    </source>
</evidence>
<feature type="domain" description="Hemerythrin-like" evidence="2">
    <location>
        <begin position="25"/>
        <end position="139"/>
    </location>
</feature>
<dbReference type="InterPro" id="IPR012312">
    <property type="entry name" value="Hemerythrin-like"/>
</dbReference>
<evidence type="ECO:0000313" key="3">
    <source>
        <dbReference type="EMBL" id="MFF3342772.1"/>
    </source>
</evidence>
<name>A0ABW6RMJ2_9ACTN</name>
<reference evidence="3 4" key="1">
    <citation type="submission" date="2024-10" db="EMBL/GenBank/DDBJ databases">
        <title>The Natural Products Discovery Center: Release of the First 8490 Sequenced Strains for Exploring Actinobacteria Biosynthetic Diversity.</title>
        <authorList>
            <person name="Kalkreuter E."/>
            <person name="Kautsar S.A."/>
            <person name="Yang D."/>
            <person name="Bader C.D."/>
            <person name="Teijaro C.N."/>
            <person name="Fluegel L."/>
            <person name="Davis C.M."/>
            <person name="Simpson J.R."/>
            <person name="Lauterbach L."/>
            <person name="Steele A.D."/>
            <person name="Gui C."/>
            <person name="Meng S."/>
            <person name="Li G."/>
            <person name="Viehrig K."/>
            <person name="Ye F."/>
            <person name="Su P."/>
            <person name="Kiefer A.F."/>
            <person name="Nichols A."/>
            <person name="Cepeda A.J."/>
            <person name="Yan W."/>
            <person name="Fan B."/>
            <person name="Jiang Y."/>
            <person name="Adhikari A."/>
            <person name="Zheng C.-J."/>
            <person name="Schuster L."/>
            <person name="Cowan T.M."/>
            <person name="Smanski M.J."/>
            <person name="Chevrette M.G."/>
            <person name="De Carvalho L.P.S."/>
            <person name="Shen B."/>
        </authorList>
    </citation>
    <scope>NUCLEOTIDE SEQUENCE [LARGE SCALE GENOMIC DNA]</scope>
    <source>
        <strain evidence="3 4">NPDC003029</strain>
    </source>
</reference>
<feature type="compositionally biased region" description="Basic and acidic residues" evidence="1">
    <location>
        <begin position="7"/>
        <end position="17"/>
    </location>
</feature>